<proteinExistence type="predicted"/>
<accession>A0A2A6FMW0</accession>
<feature type="transmembrane region" description="Helical" evidence="2">
    <location>
        <begin position="94"/>
        <end position="112"/>
    </location>
</feature>
<keyword evidence="2" id="KW-1133">Transmembrane helix</keyword>
<protein>
    <recommendedName>
        <fullName evidence="5">TIGR02234 family membrane protein</fullName>
    </recommendedName>
</protein>
<evidence type="ECO:0008006" key="5">
    <source>
        <dbReference type="Google" id="ProtNLM"/>
    </source>
</evidence>
<gene>
    <name evidence="3" type="ORF">B5766_12325</name>
</gene>
<evidence type="ECO:0000313" key="3">
    <source>
        <dbReference type="EMBL" id="PDQ34225.1"/>
    </source>
</evidence>
<evidence type="ECO:0000256" key="2">
    <source>
        <dbReference type="SAM" id="Phobius"/>
    </source>
</evidence>
<feature type="transmembrane region" description="Helical" evidence="2">
    <location>
        <begin position="47"/>
        <end position="64"/>
    </location>
</feature>
<dbReference type="InterPro" id="IPR019051">
    <property type="entry name" value="Trp_biosyn_TM_oprn/chp"/>
</dbReference>
<keyword evidence="2" id="KW-0812">Transmembrane</keyword>
<keyword evidence="2" id="KW-0472">Membrane</keyword>
<evidence type="ECO:0000256" key="1">
    <source>
        <dbReference type="SAM" id="MobiDB-lite"/>
    </source>
</evidence>
<evidence type="ECO:0000313" key="4">
    <source>
        <dbReference type="Proteomes" id="UP000219994"/>
    </source>
</evidence>
<comment type="caution">
    <text evidence="3">The sequence shown here is derived from an EMBL/GenBank/DDBJ whole genome shotgun (WGS) entry which is preliminary data.</text>
</comment>
<name>A0A2A6FMW0_9MICO</name>
<dbReference type="Pfam" id="PF09534">
    <property type="entry name" value="Trp_oprn_chp"/>
    <property type="match status" value="1"/>
</dbReference>
<feature type="transmembrane region" description="Helical" evidence="2">
    <location>
        <begin position="174"/>
        <end position="195"/>
    </location>
</feature>
<organism evidence="3 4">
    <name type="scientific">Candidatus Lumbricidiphila eiseniae</name>
    <dbReference type="NCBI Taxonomy" id="1969409"/>
    <lineage>
        <taxon>Bacteria</taxon>
        <taxon>Bacillati</taxon>
        <taxon>Actinomycetota</taxon>
        <taxon>Actinomycetes</taxon>
        <taxon>Micrococcales</taxon>
        <taxon>Microbacteriaceae</taxon>
        <taxon>Candidatus Lumbricidiphila</taxon>
    </lineage>
</organism>
<dbReference type="AlphaFoldDB" id="A0A2A6FMW0"/>
<dbReference type="EMBL" id="NAEP01000059">
    <property type="protein sequence ID" value="PDQ34225.1"/>
    <property type="molecule type" value="Genomic_DNA"/>
</dbReference>
<dbReference type="Proteomes" id="UP000219994">
    <property type="component" value="Unassembled WGS sequence"/>
</dbReference>
<feature type="compositionally biased region" description="Polar residues" evidence="1">
    <location>
        <begin position="269"/>
        <end position="278"/>
    </location>
</feature>
<feature type="transmembrane region" description="Helical" evidence="2">
    <location>
        <begin position="119"/>
        <end position="139"/>
    </location>
</feature>
<feature type="region of interest" description="Disordered" evidence="1">
    <location>
        <begin position="249"/>
        <end position="278"/>
    </location>
</feature>
<reference evidence="4" key="1">
    <citation type="submission" date="2017-03" db="EMBL/GenBank/DDBJ databases">
        <authorList>
            <person name="Lund M.B."/>
        </authorList>
    </citation>
    <scope>NUCLEOTIDE SEQUENCE [LARGE SCALE GENOMIC DNA]</scope>
</reference>
<sequence length="278" mass="27729">MRNPGTRRRHRCVRSPSPMLCGGCGDWCVLCVCGVVGAAVTGARLRFVTLSGCLVAALLVLLAWSQSWYQLVLAPGSGATGAPLSISGDIASPALAAFALAALALVAALALAGPGIRMVLGVLAVLLGGCVLLAAATTLSNPVTAVSSAVTKATGVAGDASTAALVGSLTQTGWPIVSFIGGVLLLAAGVVVLITGGRWPSSSRRYSPVRIAPVDGPDEIEESAGSTWPVGAGRSGDAAVLIEASEGVTGFDGSHESSSDAISDWDSLTHGTDPTARN</sequence>